<protein>
    <submittedName>
        <fullName evidence="2">RNA-directed DNA polymerase</fullName>
    </submittedName>
</protein>
<feature type="domain" description="Reverse transcriptase" evidence="1">
    <location>
        <begin position="158"/>
        <end position="437"/>
    </location>
</feature>
<dbReference type="InterPro" id="IPR043502">
    <property type="entry name" value="DNA/RNA_pol_sf"/>
</dbReference>
<dbReference type="Pfam" id="PF13966">
    <property type="entry name" value="zf-RVT"/>
    <property type="match status" value="1"/>
</dbReference>
<organism evidence="2 3">
    <name type="scientific">Tanacetum coccineum</name>
    <dbReference type="NCBI Taxonomy" id="301880"/>
    <lineage>
        <taxon>Eukaryota</taxon>
        <taxon>Viridiplantae</taxon>
        <taxon>Streptophyta</taxon>
        <taxon>Embryophyta</taxon>
        <taxon>Tracheophyta</taxon>
        <taxon>Spermatophyta</taxon>
        <taxon>Magnoliopsida</taxon>
        <taxon>eudicotyledons</taxon>
        <taxon>Gunneridae</taxon>
        <taxon>Pentapetalae</taxon>
        <taxon>asterids</taxon>
        <taxon>campanulids</taxon>
        <taxon>Asterales</taxon>
        <taxon>Asteraceae</taxon>
        <taxon>Asteroideae</taxon>
        <taxon>Anthemideae</taxon>
        <taxon>Anthemidinae</taxon>
        <taxon>Tanacetum</taxon>
    </lineage>
</organism>
<keyword evidence="2" id="KW-0808">Transferase</keyword>
<keyword evidence="2" id="KW-0548">Nucleotidyltransferase</keyword>
<dbReference type="CDD" id="cd01650">
    <property type="entry name" value="RT_nLTR_like"/>
    <property type="match status" value="1"/>
</dbReference>
<dbReference type="PANTHER" id="PTHR33116">
    <property type="entry name" value="REVERSE TRANSCRIPTASE ZINC-BINDING DOMAIN-CONTAINING PROTEIN-RELATED-RELATED"/>
    <property type="match status" value="1"/>
</dbReference>
<dbReference type="EMBL" id="BQNB010011803">
    <property type="protein sequence ID" value="GJS95368.1"/>
    <property type="molecule type" value="Genomic_DNA"/>
</dbReference>
<sequence length="888" mass="101844">MMCICLYNLRKSKYGFVEERFLQQKAKVLWLKEGDSNSAFFHKAVKGRVSRNRIDVVTDVEGNVFANENVSTAFVTHYESFLGQEGITSPLNTNNLFDKVLSSNMADDMILNVSDKEIKDALFSMGNDKSPGPDGFTAAFFKEAWEIVGHDVINAVKEFFTNGKLLKELNHTYIALIPKVQIPMKVTDYRPISCCNVIFKCISKIIANRIKNSLKVIISPNQSAFVPDRSITDNILLTHELMHNYHLDRGDPRCAFKVDIQKAYDTVDWNFLKAALTGFGFHEKMILWIMECVTTTSFSISLNGSFHGHFKGRRGLRQGDPLSPYLFTIVMEVLTLMLRRRVRDNENFTYHRFCSEMELINLCFADDLFLFSHGDVLSAQCIMDALDEFKEVSGLIPSLPKSTAYFCNVLNHTKISILQVIPFEEGRLPVKYLGVPLVPSRLIYRDCKELIDKVRSRTNDWKNKSLSIAGRLQLVQSVISSMNVYWSSVFILPTRILLEIEQIMRCFLWSQGNSGKSNSKVAWEVVCLPKDEGGLGIRRLDSFNKALMAAHIWKLLNKKNSLWVTWIHIHKINDRNFWDIPCRGNMSWAWRKVLQLRHIIRKFIWHKIGDGQRTSIWYDHWCHLSPLAEVVSYRDIHRAGLLPSSKVADVMVSGSLVWPIDLSSKYSNLLSIAAPSISAGTMDTIEWKSSDGVIQPFSARVVWNSIRPHDNKVDWFYVVWFPGCIPRHAFNLWLVVKKKLKTQDRLASWNVNASLATHCTLCESQPDSHDHLFFECPFSNQVWCHMRDFVGLPRMQPSLELIVDLLSPFSKSRTTRCVVSKLVLAATAYFLWRERNDRLFKKGKNTVEHVIGSIKSSVRLKLLSCRFKKSKAGLDILKQWNISEALLS</sequence>
<dbReference type="InterPro" id="IPR000477">
    <property type="entry name" value="RT_dom"/>
</dbReference>
<evidence type="ECO:0000313" key="2">
    <source>
        <dbReference type="EMBL" id="GJS95368.1"/>
    </source>
</evidence>
<reference evidence="2" key="1">
    <citation type="journal article" date="2022" name="Int. J. Mol. Sci.">
        <title>Draft Genome of Tanacetum Coccineum: Genomic Comparison of Closely Related Tanacetum-Family Plants.</title>
        <authorList>
            <person name="Yamashiro T."/>
            <person name="Shiraishi A."/>
            <person name="Nakayama K."/>
            <person name="Satake H."/>
        </authorList>
    </citation>
    <scope>NUCLEOTIDE SEQUENCE</scope>
</reference>
<evidence type="ECO:0000313" key="3">
    <source>
        <dbReference type="Proteomes" id="UP001151760"/>
    </source>
</evidence>
<gene>
    <name evidence="2" type="ORF">Tco_0802336</name>
</gene>
<dbReference type="GO" id="GO:0003964">
    <property type="term" value="F:RNA-directed DNA polymerase activity"/>
    <property type="evidence" value="ECO:0007669"/>
    <property type="project" value="UniProtKB-KW"/>
</dbReference>
<evidence type="ECO:0000259" key="1">
    <source>
        <dbReference type="PROSITE" id="PS50878"/>
    </source>
</evidence>
<keyword evidence="2" id="KW-0695">RNA-directed DNA polymerase</keyword>
<name>A0ABQ4ZYN5_9ASTR</name>
<proteinExistence type="predicted"/>
<reference evidence="2" key="2">
    <citation type="submission" date="2022-01" db="EMBL/GenBank/DDBJ databases">
        <authorList>
            <person name="Yamashiro T."/>
            <person name="Shiraishi A."/>
            <person name="Satake H."/>
            <person name="Nakayama K."/>
        </authorList>
    </citation>
    <scope>NUCLEOTIDE SEQUENCE</scope>
</reference>
<dbReference type="PANTHER" id="PTHR33116:SF76">
    <property type="entry name" value="DUF4283 DOMAIN-CONTAINING PROTEIN"/>
    <property type="match status" value="1"/>
</dbReference>
<dbReference type="PROSITE" id="PS50878">
    <property type="entry name" value="RT_POL"/>
    <property type="match status" value="1"/>
</dbReference>
<dbReference type="Pfam" id="PF00078">
    <property type="entry name" value="RVT_1"/>
    <property type="match status" value="1"/>
</dbReference>
<accession>A0ABQ4ZYN5</accession>
<keyword evidence="3" id="KW-1185">Reference proteome</keyword>
<dbReference type="Proteomes" id="UP001151760">
    <property type="component" value="Unassembled WGS sequence"/>
</dbReference>
<comment type="caution">
    <text evidence="2">The sequence shown here is derived from an EMBL/GenBank/DDBJ whole genome shotgun (WGS) entry which is preliminary data.</text>
</comment>
<dbReference type="InterPro" id="IPR026960">
    <property type="entry name" value="RVT-Znf"/>
</dbReference>
<dbReference type="SUPFAM" id="SSF56672">
    <property type="entry name" value="DNA/RNA polymerases"/>
    <property type="match status" value="1"/>
</dbReference>